<protein>
    <submittedName>
        <fullName evidence="2">Uncharacterized protein</fullName>
    </submittedName>
</protein>
<feature type="region of interest" description="Disordered" evidence="1">
    <location>
        <begin position="31"/>
        <end position="67"/>
    </location>
</feature>
<dbReference type="AlphaFoldDB" id="A0A5C4JFA2"/>
<organism evidence="2 3">
    <name type="scientific">Actinomadura soli</name>
    <dbReference type="NCBI Taxonomy" id="2508997"/>
    <lineage>
        <taxon>Bacteria</taxon>
        <taxon>Bacillati</taxon>
        <taxon>Actinomycetota</taxon>
        <taxon>Actinomycetes</taxon>
        <taxon>Streptosporangiales</taxon>
        <taxon>Thermomonosporaceae</taxon>
        <taxon>Actinomadura</taxon>
    </lineage>
</organism>
<dbReference type="Proteomes" id="UP000309174">
    <property type="component" value="Unassembled WGS sequence"/>
</dbReference>
<dbReference type="EMBL" id="VCKW01000040">
    <property type="protein sequence ID" value="TMR03458.1"/>
    <property type="molecule type" value="Genomic_DNA"/>
</dbReference>
<dbReference type="RefSeq" id="WP_138644919.1">
    <property type="nucleotide sequence ID" value="NZ_VCKW01000040.1"/>
</dbReference>
<comment type="caution">
    <text evidence="2">The sequence shown here is derived from an EMBL/GenBank/DDBJ whole genome shotgun (WGS) entry which is preliminary data.</text>
</comment>
<keyword evidence="3" id="KW-1185">Reference proteome</keyword>
<evidence type="ECO:0000313" key="2">
    <source>
        <dbReference type="EMBL" id="TMR03458.1"/>
    </source>
</evidence>
<evidence type="ECO:0000313" key="3">
    <source>
        <dbReference type="Proteomes" id="UP000309174"/>
    </source>
</evidence>
<gene>
    <name evidence="2" type="ORF">ETD83_10695</name>
</gene>
<proteinExistence type="predicted"/>
<name>A0A5C4JFA2_9ACTN</name>
<accession>A0A5C4JFA2</accession>
<sequence length="170" mass="17104">MRKTQAPGWRTAWPLGIPMFALLLAGCGDDEPGKATPASSATHPPVTTRPASPTPTPTPTATLPKAANGSQLAACADARCEVEVGVGDVIRFNARVRGQAGLAEMTVASIGDMAIEFKMAGGGIGFSPPGSDDPFNINGTFSHTLIGTAGQKAVIRLAAPKPGAGGAEIG</sequence>
<dbReference type="PROSITE" id="PS51257">
    <property type="entry name" value="PROKAR_LIPOPROTEIN"/>
    <property type="match status" value="1"/>
</dbReference>
<evidence type="ECO:0000256" key="1">
    <source>
        <dbReference type="SAM" id="MobiDB-lite"/>
    </source>
</evidence>
<dbReference type="OrthoDB" id="3539433at2"/>
<reference evidence="2 3" key="1">
    <citation type="submission" date="2019-05" db="EMBL/GenBank/DDBJ databases">
        <title>Draft genome sequence of Actinomadura sp. 14C53.</title>
        <authorList>
            <person name="Saricaoglu S."/>
            <person name="Isik K."/>
        </authorList>
    </citation>
    <scope>NUCLEOTIDE SEQUENCE [LARGE SCALE GENOMIC DNA]</scope>
    <source>
        <strain evidence="2 3">14C53</strain>
    </source>
</reference>